<dbReference type="GO" id="GO:0005737">
    <property type="term" value="C:cytoplasm"/>
    <property type="evidence" value="ECO:0007669"/>
    <property type="project" value="TreeGrafter"/>
</dbReference>
<dbReference type="SUPFAM" id="SSF51905">
    <property type="entry name" value="FAD/NAD(P)-binding domain"/>
    <property type="match status" value="1"/>
</dbReference>
<dbReference type="Gene3D" id="3.50.50.60">
    <property type="entry name" value="FAD/NAD(P)-binding domain"/>
    <property type="match status" value="1"/>
</dbReference>
<organism evidence="2">
    <name type="scientific">freshwater metagenome</name>
    <dbReference type="NCBI Taxonomy" id="449393"/>
    <lineage>
        <taxon>unclassified sequences</taxon>
        <taxon>metagenomes</taxon>
        <taxon>ecological metagenomes</taxon>
    </lineage>
</organism>
<dbReference type="AlphaFoldDB" id="A0A6J7QVF1"/>
<gene>
    <name evidence="2" type="ORF">UFOPK4114_00835</name>
</gene>
<dbReference type="EMBL" id="CAFBPP010000039">
    <property type="protein sequence ID" value="CAB5020945.1"/>
    <property type="molecule type" value="Genomic_DNA"/>
</dbReference>
<protein>
    <submittedName>
        <fullName evidence="2">Unannotated protein</fullName>
    </submittedName>
</protein>
<proteinExistence type="predicted"/>
<dbReference type="PANTHER" id="PTHR13847">
    <property type="entry name" value="SARCOSINE DEHYDROGENASE-RELATED"/>
    <property type="match status" value="1"/>
</dbReference>
<name>A0A6J7QVF1_9ZZZZ</name>
<sequence length="429" mass="46045">MSNESETICAWAALLPPRQPSRPLSGPKDCAVAVVGAGLVGLAAARRLTELCPGDRIVVLDAGSVGEGAAGRNSGYTIDAPLPHSMTAKTTLGDAAATQLTLARGAHAWLDRIVREKGIKCGWRRTGRFYAAATDNGLRALDGLVRQLESYGELTTRLSQGELQEQLGTAYYLSAVFNPSCTLVQPMALIRGLADTLPDGVELFENSRVVDWTSRNGRHELHTADGIVIARRVIWATHTDIGDFSRLGGRYMTLFTYAGVTPELSDEELGSGALDEWGVLPALRAGSTVRRIPGGRILIRSLSSYGRVLSGLEIRQGLQPLLAARFPQAGVRPLQYVWGGSVSITRHADPYLGEIRPGAYAFTGCNGSGIIKGSAYGRLLAELASDHRSEELEIALREPMAGWIPPEPLRRMAVSYTLSRSARVAGCEV</sequence>
<dbReference type="Pfam" id="PF01266">
    <property type="entry name" value="DAO"/>
    <property type="match status" value="1"/>
</dbReference>
<dbReference type="Gene3D" id="3.30.9.10">
    <property type="entry name" value="D-Amino Acid Oxidase, subunit A, domain 2"/>
    <property type="match status" value="1"/>
</dbReference>
<dbReference type="InterPro" id="IPR036188">
    <property type="entry name" value="FAD/NAD-bd_sf"/>
</dbReference>
<dbReference type="InterPro" id="IPR006076">
    <property type="entry name" value="FAD-dep_OxRdtase"/>
</dbReference>
<dbReference type="PANTHER" id="PTHR13847:SF281">
    <property type="entry name" value="FAD DEPENDENT OXIDOREDUCTASE DOMAIN-CONTAINING PROTEIN"/>
    <property type="match status" value="1"/>
</dbReference>
<evidence type="ECO:0000313" key="2">
    <source>
        <dbReference type="EMBL" id="CAB5020945.1"/>
    </source>
</evidence>
<evidence type="ECO:0000259" key="1">
    <source>
        <dbReference type="Pfam" id="PF01266"/>
    </source>
</evidence>
<feature type="domain" description="FAD dependent oxidoreductase" evidence="1">
    <location>
        <begin position="32"/>
        <end position="383"/>
    </location>
</feature>
<reference evidence="2" key="1">
    <citation type="submission" date="2020-05" db="EMBL/GenBank/DDBJ databases">
        <authorList>
            <person name="Chiriac C."/>
            <person name="Salcher M."/>
            <person name="Ghai R."/>
            <person name="Kavagutti S V."/>
        </authorList>
    </citation>
    <scope>NUCLEOTIDE SEQUENCE</scope>
</reference>
<accession>A0A6J7QVF1</accession>